<gene>
    <name evidence="1" type="ORF">SAMN06297280_0705</name>
</gene>
<proteinExistence type="predicted"/>
<evidence type="ECO:0000313" key="1">
    <source>
        <dbReference type="EMBL" id="SNY44206.1"/>
    </source>
</evidence>
<dbReference type="RefSeq" id="WP_097109942.1">
    <property type="nucleotide sequence ID" value="NZ_OBEB01000001.1"/>
</dbReference>
<organism evidence="1 2">
    <name type="scientific">Arsukibacterium tuosuense</name>
    <dbReference type="NCBI Taxonomy" id="1323745"/>
    <lineage>
        <taxon>Bacteria</taxon>
        <taxon>Pseudomonadati</taxon>
        <taxon>Pseudomonadota</taxon>
        <taxon>Gammaproteobacteria</taxon>
        <taxon>Chromatiales</taxon>
        <taxon>Chromatiaceae</taxon>
        <taxon>Arsukibacterium</taxon>
    </lineage>
</organism>
<dbReference type="OrthoDB" id="5292474at2"/>
<dbReference type="Pfam" id="PF11227">
    <property type="entry name" value="DUF3025"/>
    <property type="match status" value="1"/>
</dbReference>
<evidence type="ECO:0008006" key="3">
    <source>
        <dbReference type="Google" id="ProtNLM"/>
    </source>
</evidence>
<protein>
    <recommendedName>
        <fullName evidence="3">Transmembrane protein</fullName>
    </recommendedName>
</protein>
<dbReference type="InterPro" id="IPR021390">
    <property type="entry name" value="DUF3025"/>
</dbReference>
<dbReference type="Proteomes" id="UP000219353">
    <property type="component" value="Unassembled WGS sequence"/>
</dbReference>
<dbReference type="AlphaFoldDB" id="A0A285IAW5"/>
<dbReference type="EMBL" id="OBEB01000001">
    <property type="protein sequence ID" value="SNY44206.1"/>
    <property type="molecule type" value="Genomic_DNA"/>
</dbReference>
<name>A0A285IAW5_9GAMM</name>
<reference evidence="2" key="1">
    <citation type="submission" date="2017-09" db="EMBL/GenBank/DDBJ databases">
        <authorList>
            <person name="Varghese N."/>
            <person name="Submissions S."/>
        </authorList>
    </citation>
    <scope>NUCLEOTIDE SEQUENCE [LARGE SCALE GENOMIC DNA]</scope>
    <source>
        <strain evidence="2">CGMCC 1.12461</strain>
    </source>
</reference>
<keyword evidence="2" id="KW-1185">Reference proteome</keyword>
<evidence type="ECO:0000313" key="2">
    <source>
        <dbReference type="Proteomes" id="UP000219353"/>
    </source>
</evidence>
<accession>A0A285IAW5</accession>
<sequence>MQKNDLKTRFSPPPGWDSTLLAASSIFADLCQRIDLSQQHHWPDVARLNQWAGNSPFRFVADDALATDGRYYEEYIYATNNVPTRKDNWHDFFGALIWCLFPKTKALLNQLHMSEISQHGLKQRSKLRNRLTLFDECGVVICLEPEAAHHADLLRTHQWQQSFVDRRADWWQSIRPVIFGHAMYEMATAPFLGLTAKCLFIDVPAGFCHWSLTDAYSFLDQKMSQQIANGGLLLDNQQLTPLPLLGVPGWWDDNRRAEFYLNTAYFRALNTKNINTKK</sequence>